<feature type="transmembrane region" description="Helical" evidence="6">
    <location>
        <begin position="54"/>
        <end position="74"/>
    </location>
</feature>
<evidence type="ECO:0000313" key="8">
    <source>
        <dbReference type="Proteomes" id="UP000016057"/>
    </source>
</evidence>
<feature type="transmembrane region" description="Helical" evidence="6">
    <location>
        <begin position="285"/>
        <end position="309"/>
    </location>
</feature>
<evidence type="ECO:0000256" key="3">
    <source>
        <dbReference type="ARBA" id="ARBA00022692"/>
    </source>
</evidence>
<keyword evidence="3 6" id="KW-0812">Transmembrane</keyword>
<dbReference type="PANTHER" id="PTHR47089">
    <property type="entry name" value="ABC TRANSPORTER, PERMEASE PROTEIN"/>
    <property type="match status" value="1"/>
</dbReference>
<keyword evidence="4 6" id="KW-1133">Transmembrane helix</keyword>
<dbReference type="PANTHER" id="PTHR47089:SF1">
    <property type="entry name" value="GUANOSINE ABC TRANSPORTER PERMEASE PROTEIN NUPP"/>
    <property type="match status" value="1"/>
</dbReference>
<feature type="transmembrane region" description="Helical" evidence="6">
    <location>
        <begin position="80"/>
        <end position="102"/>
    </location>
</feature>
<evidence type="ECO:0000256" key="4">
    <source>
        <dbReference type="ARBA" id="ARBA00022989"/>
    </source>
</evidence>
<dbReference type="PATRIC" id="fig|1234409.3.peg.883"/>
<name>K8Z823_9ENTE</name>
<dbReference type="AlphaFoldDB" id="K8Z823"/>
<proteinExistence type="predicted"/>
<reference evidence="7 8" key="1">
    <citation type="journal article" date="2013" name="Genome Announc.">
        <title>Draft Genome Sequence of Catellicoccus marimammalium, a Novel Species Commonly Found in Gull Feces.</title>
        <authorList>
            <person name="Weigand M.R."/>
            <person name="Ryu H."/>
            <person name="Bozcek L."/>
            <person name="Konstantinidis K.T."/>
            <person name="Santo Domingo J.W."/>
        </authorList>
    </citation>
    <scope>NUCLEOTIDE SEQUENCE [LARGE SCALE GENOMIC DNA]</scope>
    <source>
        <strain evidence="7 8">M35/04/3</strain>
    </source>
</reference>
<feature type="transmembrane region" description="Helical" evidence="6">
    <location>
        <begin position="329"/>
        <end position="348"/>
    </location>
</feature>
<keyword evidence="8" id="KW-1185">Reference proteome</keyword>
<keyword evidence="2" id="KW-1003">Cell membrane</keyword>
<dbReference type="EMBL" id="AMYT01000019">
    <property type="protein sequence ID" value="EKU27154.1"/>
    <property type="molecule type" value="Genomic_DNA"/>
</dbReference>
<keyword evidence="5 6" id="KW-0472">Membrane</keyword>
<dbReference type="Pfam" id="PF02653">
    <property type="entry name" value="BPD_transp_2"/>
    <property type="match status" value="1"/>
</dbReference>
<dbReference type="Proteomes" id="UP000016057">
    <property type="component" value="Unassembled WGS sequence"/>
</dbReference>
<dbReference type="CDD" id="cd06580">
    <property type="entry name" value="TM_PBP1_transp_TpRbsC_like"/>
    <property type="match status" value="1"/>
</dbReference>
<evidence type="ECO:0000256" key="5">
    <source>
        <dbReference type="ARBA" id="ARBA00023136"/>
    </source>
</evidence>
<organism evidence="7 8">
    <name type="scientific">Catellicoccus marimammalium M35/04/3</name>
    <dbReference type="NCBI Taxonomy" id="1234409"/>
    <lineage>
        <taxon>Bacteria</taxon>
        <taxon>Bacillati</taxon>
        <taxon>Bacillota</taxon>
        <taxon>Bacilli</taxon>
        <taxon>Lactobacillales</taxon>
        <taxon>Enterococcaceae</taxon>
        <taxon>Catellicoccus</taxon>
    </lineage>
</organism>
<dbReference type="GO" id="GO:0022857">
    <property type="term" value="F:transmembrane transporter activity"/>
    <property type="evidence" value="ECO:0007669"/>
    <property type="project" value="InterPro"/>
</dbReference>
<dbReference type="eggNOG" id="COG4603">
    <property type="taxonomic scope" value="Bacteria"/>
</dbReference>
<evidence type="ECO:0000313" key="7">
    <source>
        <dbReference type="EMBL" id="EKU27154.1"/>
    </source>
</evidence>
<evidence type="ECO:0000256" key="1">
    <source>
        <dbReference type="ARBA" id="ARBA00004651"/>
    </source>
</evidence>
<comment type="caution">
    <text evidence="7">The sequence shown here is derived from an EMBL/GenBank/DDBJ whole genome shotgun (WGS) entry which is preliminary data.</text>
</comment>
<sequence length="370" mass="39625">MNTKQEKIINWSIPLISIIMGFVLGAIIMLIFGYNPMDAYSAMFECAFSSSRNIGEIFVMAAPLIFTALGFSIANSAGCFNIGLPGQALCGWVASIYTAFSLPESTPKVIMITACVISGALAGAIAGLIPGLLRAYFGTSEVIVTIMMNYIILYTSTHLVNNAMPADWISNKGVTNQIPANAMLQTDWLTSMTEGSRLNIGIFLAIIAIVLFWFIMKKTTLGFEIRSVGLNPNAAEYAGMNSKRTLTFAMVISGALAGIGGVIYGLGTFGYFFQQNASLSIGFDGMAVSLLGSGSAIGILLSALLFSILKIGGQGMPLYTPVPTELVDIVISSIIFFIGISYLIRFIINKVTQRRAQKAIEKQNQEGGEI</sequence>
<dbReference type="GO" id="GO:0005886">
    <property type="term" value="C:plasma membrane"/>
    <property type="evidence" value="ECO:0007669"/>
    <property type="project" value="UniProtKB-SubCell"/>
</dbReference>
<comment type="subcellular location">
    <subcellularLocation>
        <location evidence="1">Cell membrane</location>
        <topology evidence="1">Multi-pass membrane protein</topology>
    </subcellularLocation>
</comment>
<feature type="transmembrane region" description="Helical" evidence="6">
    <location>
        <begin position="109"/>
        <end position="129"/>
    </location>
</feature>
<accession>K8Z823</accession>
<dbReference type="InterPro" id="IPR001851">
    <property type="entry name" value="ABC_transp_permease"/>
</dbReference>
<feature type="transmembrane region" description="Helical" evidence="6">
    <location>
        <begin position="248"/>
        <end position="273"/>
    </location>
</feature>
<evidence type="ECO:0000256" key="6">
    <source>
        <dbReference type="SAM" id="Phobius"/>
    </source>
</evidence>
<protein>
    <submittedName>
        <fullName evidence="7">Putative deoxyribose-specific ABC transporter, permease protein</fullName>
    </submittedName>
</protein>
<evidence type="ECO:0000256" key="2">
    <source>
        <dbReference type="ARBA" id="ARBA00022475"/>
    </source>
</evidence>
<gene>
    <name evidence="7" type="ORF">C683_0932</name>
</gene>
<dbReference type="STRING" id="1234409.C683_0932"/>
<dbReference type="RefSeq" id="WP_009491316.1">
    <property type="nucleotide sequence ID" value="NZ_AMYT01000019.1"/>
</dbReference>
<feature type="transmembrane region" description="Helical" evidence="6">
    <location>
        <begin position="198"/>
        <end position="216"/>
    </location>
</feature>
<feature type="transmembrane region" description="Helical" evidence="6">
    <location>
        <begin position="12"/>
        <end position="34"/>
    </location>
</feature>
<dbReference type="OrthoDB" id="45037at2"/>